<dbReference type="EMBL" id="JACVEL010000021">
    <property type="protein sequence ID" value="MBC9813947.1"/>
    <property type="molecule type" value="Genomic_DNA"/>
</dbReference>
<organism evidence="1 2">
    <name type="scientific">Taishania pollutisoli</name>
    <dbReference type="NCBI Taxonomy" id="2766479"/>
    <lineage>
        <taxon>Bacteria</taxon>
        <taxon>Pseudomonadati</taxon>
        <taxon>Bacteroidota</taxon>
        <taxon>Flavobacteriia</taxon>
        <taxon>Flavobacteriales</taxon>
        <taxon>Crocinitomicaceae</taxon>
        <taxon>Taishania</taxon>
    </lineage>
</organism>
<sequence length="122" mass="14237">MEQIYLNSRELRDFISTHELIDRSGNIFFNAVVSIDTKKNKIRNKLINVMITLDGYDSLGQINLLDSKLDPYLYPTVFDAKWQIMNHINDQYLEIRGNHLKNADIGQYLIQILPLEKLNNPS</sequence>
<name>A0A8J6PER3_9FLAO</name>
<dbReference type="AlphaFoldDB" id="A0A8J6PER3"/>
<reference evidence="1" key="1">
    <citation type="submission" date="2020-09" db="EMBL/GenBank/DDBJ databases">
        <title>Taishania pollutisoli gen. nov., sp. nov., Isolated from Tetrabromobisphenol A-Contaminated Soil.</title>
        <authorList>
            <person name="Chen Q."/>
        </authorList>
    </citation>
    <scope>NUCLEOTIDE SEQUENCE</scope>
    <source>
        <strain evidence="1">CZZ-1</strain>
    </source>
</reference>
<evidence type="ECO:0000313" key="1">
    <source>
        <dbReference type="EMBL" id="MBC9813947.1"/>
    </source>
</evidence>
<evidence type="ECO:0000313" key="2">
    <source>
        <dbReference type="Proteomes" id="UP000652681"/>
    </source>
</evidence>
<dbReference type="RefSeq" id="WP_216714850.1">
    <property type="nucleotide sequence ID" value="NZ_JACVEL010000021.1"/>
</dbReference>
<dbReference type="Proteomes" id="UP000652681">
    <property type="component" value="Unassembled WGS sequence"/>
</dbReference>
<gene>
    <name evidence="1" type="ORF">H9Y05_15830</name>
</gene>
<accession>A0A8J6PER3</accession>
<protein>
    <submittedName>
        <fullName evidence="1">Uncharacterized protein</fullName>
    </submittedName>
</protein>
<keyword evidence="2" id="KW-1185">Reference proteome</keyword>
<proteinExistence type="predicted"/>
<comment type="caution">
    <text evidence="1">The sequence shown here is derived from an EMBL/GenBank/DDBJ whole genome shotgun (WGS) entry which is preliminary data.</text>
</comment>